<evidence type="ECO:0000313" key="2">
    <source>
        <dbReference type="Proteomes" id="UP001652564"/>
    </source>
</evidence>
<dbReference type="EMBL" id="JAOWKZ010000002">
    <property type="protein sequence ID" value="MCV2872593.1"/>
    <property type="molecule type" value="Genomic_DNA"/>
</dbReference>
<name>A0ABT2ZN80_9RHOB</name>
<sequence>MNKVHAANVKPTPTEFLTGPDVQARYRKSHVTIWRWQNDAKLGFPQPIQINRMNYWRLSELEAWEAAQAEKAA</sequence>
<keyword evidence="2" id="KW-1185">Reference proteome</keyword>
<organism evidence="1 2">
    <name type="scientific">Albidovulum litorale</name>
    <dbReference type="NCBI Taxonomy" id="2984134"/>
    <lineage>
        <taxon>Bacteria</taxon>
        <taxon>Pseudomonadati</taxon>
        <taxon>Pseudomonadota</taxon>
        <taxon>Alphaproteobacteria</taxon>
        <taxon>Rhodobacterales</taxon>
        <taxon>Paracoccaceae</taxon>
        <taxon>Albidovulum</taxon>
    </lineage>
</organism>
<protein>
    <recommendedName>
        <fullName evidence="3">AlpA family transcriptional regulator</fullName>
    </recommendedName>
</protein>
<accession>A0ABT2ZN80</accession>
<proteinExistence type="predicted"/>
<comment type="caution">
    <text evidence="1">The sequence shown here is derived from an EMBL/GenBank/DDBJ whole genome shotgun (WGS) entry which is preliminary data.</text>
</comment>
<reference evidence="1 2" key="1">
    <citation type="submission" date="2022-10" db="EMBL/GenBank/DDBJ databases">
        <title>Defluviimonas sp. nov., isolated from ocean surface sediments.</title>
        <authorList>
            <person name="He W."/>
            <person name="Wang L."/>
            <person name="Zhang D.-F."/>
        </authorList>
    </citation>
    <scope>NUCLEOTIDE SEQUENCE [LARGE SCALE GENOMIC DNA]</scope>
    <source>
        <strain evidence="1 2">WL0050</strain>
    </source>
</reference>
<dbReference type="RefSeq" id="WP_263739773.1">
    <property type="nucleotide sequence ID" value="NZ_JAOWKZ010000002.1"/>
</dbReference>
<evidence type="ECO:0008006" key="3">
    <source>
        <dbReference type="Google" id="ProtNLM"/>
    </source>
</evidence>
<dbReference type="Proteomes" id="UP001652564">
    <property type="component" value="Unassembled WGS sequence"/>
</dbReference>
<evidence type="ECO:0000313" key="1">
    <source>
        <dbReference type="EMBL" id="MCV2872593.1"/>
    </source>
</evidence>
<gene>
    <name evidence="1" type="ORF">OEZ71_09805</name>
</gene>